<keyword evidence="5" id="KW-1185">Reference proteome</keyword>
<name>A0A5N6U0S3_ASPAV</name>
<gene>
    <name evidence="4" type="ORF">BDV25DRAFT_138323</name>
</gene>
<dbReference type="InterPro" id="IPR035994">
    <property type="entry name" value="Nucleoside_phosphorylase_sf"/>
</dbReference>
<proteinExistence type="predicted"/>
<dbReference type="PANTHER" id="PTHR46082">
    <property type="entry name" value="ATP/GTP-BINDING PROTEIN-RELATED"/>
    <property type="match status" value="1"/>
</dbReference>
<dbReference type="Gene3D" id="3.40.50.300">
    <property type="entry name" value="P-loop containing nucleotide triphosphate hydrolases"/>
    <property type="match status" value="1"/>
</dbReference>
<dbReference type="InterPro" id="IPR056884">
    <property type="entry name" value="NPHP3-like_N"/>
</dbReference>
<dbReference type="SUPFAM" id="SSF52540">
    <property type="entry name" value="P-loop containing nucleoside triphosphate hydrolases"/>
    <property type="match status" value="1"/>
</dbReference>
<dbReference type="InterPro" id="IPR055530">
    <property type="entry name" value="DUF7104"/>
</dbReference>
<organism evidence="4 5">
    <name type="scientific">Aspergillus avenaceus</name>
    <dbReference type="NCBI Taxonomy" id="36643"/>
    <lineage>
        <taxon>Eukaryota</taxon>
        <taxon>Fungi</taxon>
        <taxon>Dikarya</taxon>
        <taxon>Ascomycota</taxon>
        <taxon>Pezizomycotina</taxon>
        <taxon>Eurotiomycetes</taxon>
        <taxon>Eurotiomycetidae</taxon>
        <taxon>Eurotiales</taxon>
        <taxon>Aspergillaceae</taxon>
        <taxon>Aspergillus</taxon>
        <taxon>Aspergillus subgen. Circumdati</taxon>
    </lineage>
</organism>
<protein>
    <recommendedName>
        <fullName evidence="6">NACHT domain-containing protein</fullName>
    </recommendedName>
</protein>
<accession>A0A5N6U0S3</accession>
<evidence type="ECO:0000313" key="4">
    <source>
        <dbReference type="EMBL" id="KAE8151959.1"/>
    </source>
</evidence>
<evidence type="ECO:0000259" key="3">
    <source>
        <dbReference type="Pfam" id="PF24883"/>
    </source>
</evidence>
<dbReference type="InterPro" id="IPR000845">
    <property type="entry name" value="Nucleoside_phosphorylase_d"/>
</dbReference>
<dbReference type="OrthoDB" id="626167at2759"/>
<reference evidence="4 5" key="1">
    <citation type="submission" date="2019-04" db="EMBL/GenBank/DDBJ databases">
        <title>Friends and foes A comparative genomics study of 23 Aspergillus species from section Flavi.</title>
        <authorList>
            <consortium name="DOE Joint Genome Institute"/>
            <person name="Kjaerbolling I."/>
            <person name="Vesth T."/>
            <person name="Frisvad J.C."/>
            <person name="Nybo J.L."/>
            <person name="Theobald S."/>
            <person name="Kildgaard S."/>
            <person name="Isbrandt T."/>
            <person name="Kuo A."/>
            <person name="Sato A."/>
            <person name="Lyhne E.K."/>
            <person name="Kogle M.E."/>
            <person name="Wiebenga A."/>
            <person name="Kun R.S."/>
            <person name="Lubbers R.J."/>
            <person name="Makela M.R."/>
            <person name="Barry K."/>
            <person name="Chovatia M."/>
            <person name="Clum A."/>
            <person name="Daum C."/>
            <person name="Haridas S."/>
            <person name="He G."/>
            <person name="LaButti K."/>
            <person name="Lipzen A."/>
            <person name="Mondo S."/>
            <person name="Riley R."/>
            <person name="Salamov A."/>
            <person name="Simmons B.A."/>
            <person name="Magnuson J.K."/>
            <person name="Henrissat B."/>
            <person name="Mortensen U.H."/>
            <person name="Larsen T.O."/>
            <person name="Devries R.P."/>
            <person name="Grigoriev I.V."/>
            <person name="Machida M."/>
            <person name="Baker S.E."/>
            <person name="Andersen M.R."/>
        </authorList>
    </citation>
    <scope>NUCLEOTIDE SEQUENCE [LARGE SCALE GENOMIC DNA]</scope>
    <source>
        <strain evidence="4 5">IBT 18842</strain>
    </source>
</reference>
<dbReference type="Pfam" id="PF23397">
    <property type="entry name" value="DUF7104"/>
    <property type="match status" value="6"/>
</dbReference>
<feature type="domain" description="Nucleoside phosphorylase" evidence="2">
    <location>
        <begin position="14"/>
        <end position="298"/>
    </location>
</feature>
<keyword evidence="1" id="KW-0677">Repeat</keyword>
<evidence type="ECO:0000313" key="5">
    <source>
        <dbReference type="Proteomes" id="UP000325780"/>
    </source>
</evidence>
<dbReference type="Gene3D" id="3.40.50.1580">
    <property type="entry name" value="Nucleoside phosphorylase domain"/>
    <property type="match status" value="1"/>
</dbReference>
<dbReference type="GO" id="GO:0003824">
    <property type="term" value="F:catalytic activity"/>
    <property type="evidence" value="ECO:0007669"/>
    <property type="project" value="InterPro"/>
</dbReference>
<sequence>MATRRRLSNGDYSVGWICALPCELEAARRALDKTHYHELELAECDENTYTYGEIHGHNVVIACLPSGVYGTTSATVAAQHMNASFRSLRYRFMVGVGGGVPSRSNDIRLGDIVVSKPEGKEPGVIQYDLGKTLPLGQFQEAGSLNKPPRALLTAIPVLQTDPSFSRRLAATIAVILTNGDLIQSPGFLSDRLFSSSYTHPESKLTCDECDQQWLVQRERRPTETPHVHYGLIASGNQVVKDAVERDKLVRSRNILCFEMEAAGLMDDFGCMVVRGICDYSDSHKNEAWQPYAAATAAAYVKTLLEAVRQRKGKQTPQEHLQIPPDLKDSLCRLFVTDPNENRRSLMARRGRPTENTCQWIFKTDELTKWLDVKATDSRPADSVFWLHGLPGSGKSTMAMCLTEGLEQHFEDNEKESFTYFFCEANRDTQNTATSILRGILWQLIRQNPILGDSLVMRFRERQDTLLTSFDALWTLFTEIVLDPRCEVSFCIIDALDECDSESLMLFLKQVKLSFFDRPSSQFTSKVRILITSRPYKEIAMYLAVFPSRDLSTFEEGKEDIEIFIEQKVGDLSMCKSYPDSMKSMIRDILKRKAEGTFLWIGLTCNELMNVDMQDTLPFLESLAPGLNTLYTKLVEKAVENEQKRDKIYSILAVVAVSRQALTLFQLCMACGLYIEEEEDMRVAFAREDIRLCRLMVVEKDGLVHLLHKSVQDFLFRSDLTQFPTREESHAQLAHSCLNYTAKHFQKPFGDLEKLLNERRYQVTRLPSLKDLDDQINQIYSTWNAFIPYCSQYWMDHAHLAGSRFDIKKITEAYFLTLDSSSRERWLQYYRIEIQKLPEQMGILHIAAWWGIPELIKFTLGEKSATGDKFYVDTEFLTIDITTFTPLELAAIGGYLEVFSTLVSRSNPTAMIRGSILTAALQRNANCASFIDNVLQDLGHRIVVTEDLEIAAAANVGDGPEILKLLLAHRDRQFHVSEPYVSMPVLIKAAGNEGKGKQIMELLFEYLKHEVTVTEELLRVAAHNTKCALALLEMLLDHWKGKDIPESVVAAAALNRTEGPLVIQLLQRRATKAIHITDSIFSSACKNIETGISCLEQLWKEELPPTTVGERAIHVNSGGDAYDLVLCWALSQPCNRVVFSKDATKAIFAYRRVTAIAKVLSLYEEGLQLPEEWLMAAASNYHGASIFTFLFMSYSQQVEMTDRIVVYAVCSRQTLKIIMAHRPADQCVVNHVAITKALNLTHKPPGVLLPPSKDKTKLIHIDGYIMKQTLYRERFIDNVVDHPSVTYSIDKTMLVALNTWGGKYHLMGRLLALPEGRVEVSKEAVLDIVQEYGRKNTELLLHRKDNSITDQAVERVVQYHDADILSLLLDGQNIKMTKDIERAASLNDHGPRILPILIKGTEGNFSSNEHIMETVVSGCEQHIVKQYFQRLPPDTWTRKTISILVSCQCKSKSIQSLVQLLLQCHQGVWIDRQVVEEIVESCHASVVKAALQRSDLSKYDILVAALNNTHYGGEVIKLLVGDGRPKCDIDTELMYGMARVSDHETMADMIRRGLHAPWNFNMFLLLWAAAENPSSGDRITESLLSTNGADTGENHLMTHQSSSRWSKPHQSPLPITQILIDAASENQALRHKIIQIFLEEPPDKICVTRSGLREIIKNFGIGFIHDVMLDGNFHADIDHLMIEAGVGNQLDGPRVLEFLLSQMTTQVEITAQTVTIALGNVSHRPALMCQLISNEKISFGQAAVIEVIKSMDSIIITDLILSPARNPQVDEVCVLEAIAAQRDSPTHIITLFHLLKSLGQPVTITSSIIKRLYWCNFDLQMINELLNTENIGVSVTATAMVEFIHLYSGSLQPLATRYRKQSGHWRDILVAYRRQLGNQGAIDEEVLVALLHAVDDNQYLADCFTYGFCFSGPVVEDMILPIAKGIIPGLHLTSFIASRFLDTHPPAAMTTGGTMCILEAKNDVAEMLIPQIIRERFGMCQEVAIKLAAVANEADMGIIFDQRDECIRVTEDMLFAAASNQQHKLKVLNYLLGLFPTSITHELIIRVLEDDTPEAMSIFRSLVKFFVTKIDITEDLLIAVVENIHHKESDLTMLLKTHSAPSCLKPHIYEAFLIKAIKDRYSGPTVLRMLEVWDPLPITEEILVLAQVIRYKWADDLFGKYAADLLTRKRTDRKPPSIEFLQAAFLTFKPTTLALIIDLYKDLIDINSELVSYTLGRVDFEEVQDVLTARGLVSAVYGSTLYTLSDKPVHSYEETAPKMSILGNSDALLNEICLTEEMVHKHVPTSRDDSQADLVQSYLSQRARTVIVAHEAILAIFKYHDLATIKTLLSGQANIVIPSMLVSSLQSIRVEDTKRAPFRSRWQIDITEEIICATIQNSSDQSLAILRFLFTHFGCLNIISRKVLVAAASADHQSTKVLELLLCCSQGKTEDVEPIAVAAAGNQTYGDHLLAILFDHFGDAVQPSEHVLTAAVKNQGTKHVLLQCLSRLNCRVTPKVLAAAARNPVFAVEMMKTLLEKFQTPITETVLIEAACNEDLGDRLLDLFLEKRGSEVRLTEKVIKGFLGRKQYYHKLTGHCRVPETALDSSFYLDPYSIQIAAILSRSLSRSQFKIFLSKYQPANPQDLALELAQECNDVTLRMFLEQYNSEICLSEDLLKRAARNTHWRTKILEVFVFCGEGSGQVVAVTPGLVAAAAENKTYGYNFVQLLRTRRSEAPFVDSKALLAAASNPGEFSLRLLKLLFRCSQDSLPITTELLSAAAENPTHGTEMLRLLLSRLEKQGDDQILFEDVLKGAAANTADQVREYFNYFWNSPLGLLIRKKRDRINITEGVLVAAAANTQNGKSCVLLLLKYAEGKSIITENVLCAAARNPKQGHDILIALVNHPSYQKVAISDYVLVSGVMNDGPVEWDKVVKLLLSHHGAPMPVTERVILAAVESDYHSSEKIEMLLEQYQGPICILGSTLQEVSQKLEGSTFRKLQARQTHSQASERTNWYVVWRLFIQFASYYYLSFSLRGSK</sequence>
<evidence type="ECO:0000256" key="1">
    <source>
        <dbReference type="ARBA" id="ARBA00022737"/>
    </source>
</evidence>
<dbReference type="InterPro" id="IPR027417">
    <property type="entry name" value="P-loop_NTPase"/>
</dbReference>
<dbReference type="Pfam" id="PF24883">
    <property type="entry name" value="NPHP3_N"/>
    <property type="match status" value="1"/>
</dbReference>
<evidence type="ECO:0000259" key="2">
    <source>
        <dbReference type="Pfam" id="PF01048"/>
    </source>
</evidence>
<dbReference type="GO" id="GO:0009116">
    <property type="term" value="P:nucleoside metabolic process"/>
    <property type="evidence" value="ECO:0007669"/>
    <property type="project" value="InterPro"/>
</dbReference>
<evidence type="ECO:0008006" key="6">
    <source>
        <dbReference type="Google" id="ProtNLM"/>
    </source>
</evidence>
<dbReference type="PANTHER" id="PTHR46082:SF11">
    <property type="entry name" value="AAA+ ATPASE DOMAIN-CONTAINING PROTEIN-RELATED"/>
    <property type="match status" value="1"/>
</dbReference>
<feature type="domain" description="Nephrocystin 3-like N-terminal" evidence="3">
    <location>
        <begin position="355"/>
        <end position="533"/>
    </location>
</feature>
<dbReference type="InterPro" id="IPR053137">
    <property type="entry name" value="NLR-like"/>
</dbReference>
<dbReference type="EMBL" id="ML742061">
    <property type="protein sequence ID" value="KAE8151959.1"/>
    <property type="molecule type" value="Genomic_DNA"/>
</dbReference>
<dbReference type="Pfam" id="PF01048">
    <property type="entry name" value="PNP_UDP_1"/>
    <property type="match status" value="1"/>
</dbReference>
<dbReference type="Proteomes" id="UP000325780">
    <property type="component" value="Unassembled WGS sequence"/>
</dbReference>
<dbReference type="SUPFAM" id="SSF53167">
    <property type="entry name" value="Purine and uridine phosphorylases"/>
    <property type="match status" value="1"/>
</dbReference>